<dbReference type="InterPro" id="IPR050231">
    <property type="entry name" value="Iron_ascorbate_oxido_reductase"/>
</dbReference>
<reference evidence="3" key="1">
    <citation type="submission" date="2018-11" db="EMBL/GenBank/DDBJ databases">
        <authorList>
            <person name="Alioto T."/>
            <person name="Alioto T."/>
        </authorList>
    </citation>
    <scope>NUCLEOTIDE SEQUENCE</scope>
</reference>
<keyword evidence="4" id="KW-1185">Reference proteome</keyword>
<proteinExistence type="inferred from homology"/>
<evidence type="ECO:0000259" key="2">
    <source>
        <dbReference type="PROSITE" id="PS51471"/>
    </source>
</evidence>
<keyword evidence="1" id="KW-0560">Oxidoreductase</keyword>
<dbReference type="PRINTS" id="PR00682">
    <property type="entry name" value="IPNSYNTHASE"/>
</dbReference>
<dbReference type="Pfam" id="PF14226">
    <property type="entry name" value="DIOX_N"/>
    <property type="match status" value="1"/>
</dbReference>
<evidence type="ECO:0000313" key="3">
    <source>
        <dbReference type="EMBL" id="VDI32621.1"/>
    </source>
</evidence>
<protein>
    <recommendedName>
        <fullName evidence="2">Fe2OG dioxygenase domain-containing protein</fullName>
    </recommendedName>
</protein>
<dbReference type="InterPro" id="IPR044861">
    <property type="entry name" value="IPNS-like_FE2OG_OXY"/>
</dbReference>
<dbReference type="FunFam" id="2.60.120.330:FF:000038">
    <property type="entry name" value="Si:dkey-10o6.2"/>
    <property type="match status" value="1"/>
</dbReference>
<dbReference type="PANTHER" id="PTHR47990">
    <property type="entry name" value="2-OXOGLUTARATE (2OG) AND FE(II)-DEPENDENT OXYGENASE SUPERFAMILY PROTEIN-RELATED"/>
    <property type="match status" value="1"/>
</dbReference>
<feature type="domain" description="Fe2OG dioxygenase" evidence="2">
    <location>
        <begin position="173"/>
        <end position="282"/>
    </location>
</feature>
<evidence type="ECO:0000256" key="1">
    <source>
        <dbReference type="RuleBase" id="RU003682"/>
    </source>
</evidence>
<dbReference type="GO" id="GO:0046872">
    <property type="term" value="F:metal ion binding"/>
    <property type="evidence" value="ECO:0007669"/>
    <property type="project" value="UniProtKB-KW"/>
</dbReference>
<dbReference type="InterPro" id="IPR026992">
    <property type="entry name" value="DIOX_N"/>
</dbReference>
<dbReference type="OrthoDB" id="288590at2759"/>
<dbReference type="InterPro" id="IPR027443">
    <property type="entry name" value="IPNS-like_sf"/>
</dbReference>
<sequence>MSETAKIPIIDFKTYGVNVENEESISDEDLKKLGNEMCFALEEIGFCYLKNHGIPDEQIKLAMESSKQFFNQNVEEKSKCAKPDDGYFGWIGLERERLNPNRPAGDYKEAYGMIPECGIWPPDIPNFQKMHSDLFSCCVKLALRVFDVISVGLKLEDKHFLRKCHSCIGQKGNISNIRSIFYPALTSKKDTIQGQVRCGEHSDYGTLTLLIQDSIGGLEVKMREGEYEPAPPIPGTIVVNIGDLMQRWTADKLIATKHRVLIPNEVRKKMVDRQSLAFFVNPDEDVTIHCLDNSNKYDPITSRDYLNMRFYEKF</sequence>
<dbReference type="Pfam" id="PF03171">
    <property type="entry name" value="2OG-FeII_Oxy"/>
    <property type="match status" value="1"/>
</dbReference>
<dbReference type="PROSITE" id="PS51471">
    <property type="entry name" value="FE2OG_OXY"/>
    <property type="match status" value="1"/>
</dbReference>
<dbReference type="AlphaFoldDB" id="A0A8B6ED86"/>
<dbReference type="EMBL" id="UYJE01004934">
    <property type="protein sequence ID" value="VDI32621.1"/>
    <property type="molecule type" value="Genomic_DNA"/>
</dbReference>
<keyword evidence="1" id="KW-0479">Metal-binding</keyword>
<dbReference type="Proteomes" id="UP000596742">
    <property type="component" value="Unassembled WGS sequence"/>
</dbReference>
<organism evidence="3 4">
    <name type="scientific">Mytilus galloprovincialis</name>
    <name type="common">Mediterranean mussel</name>
    <dbReference type="NCBI Taxonomy" id="29158"/>
    <lineage>
        <taxon>Eukaryota</taxon>
        <taxon>Metazoa</taxon>
        <taxon>Spiralia</taxon>
        <taxon>Lophotrochozoa</taxon>
        <taxon>Mollusca</taxon>
        <taxon>Bivalvia</taxon>
        <taxon>Autobranchia</taxon>
        <taxon>Pteriomorphia</taxon>
        <taxon>Mytilida</taxon>
        <taxon>Mytiloidea</taxon>
        <taxon>Mytilidae</taxon>
        <taxon>Mytilinae</taxon>
        <taxon>Mytilus</taxon>
    </lineage>
</organism>
<name>A0A8B6ED86_MYTGA</name>
<evidence type="ECO:0000313" key="4">
    <source>
        <dbReference type="Proteomes" id="UP000596742"/>
    </source>
</evidence>
<dbReference type="InterPro" id="IPR005123">
    <property type="entry name" value="Oxoglu/Fe-dep_dioxygenase_dom"/>
</dbReference>
<dbReference type="GO" id="GO:0016491">
    <property type="term" value="F:oxidoreductase activity"/>
    <property type="evidence" value="ECO:0007669"/>
    <property type="project" value="UniProtKB-KW"/>
</dbReference>
<keyword evidence="1" id="KW-0408">Iron</keyword>
<comment type="caution">
    <text evidence="3">The sequence shown here is derived from an EMBL/GenBank/DDBJ whole genome shotgun (WGS) entry which is preliminary data.</text>
</comment>
<accession>A0A8B6ED86</accession>
<gene>
    <name evidence="3" type="ORF">MGAL_10B028202</name>
</gene>
<dbReference type="SUPFAM" id="SSF51197">
    <property type="entry name" value="Clavaminate synthase-like"/>
    <property type="match status" value="1"/>
</dbReference>
<dbReference type="Gene3D" id="2.60.120.330">
    <property type="entry name" value="B-lactam Antibiotic, Isopenicillin N Synthase, Chain"/>
    <property type="match status" value="1"/>
</dbReference>
<comment type="similarity">
    <text evidence="1">Belongs to the iron/ascorbate-dependent oxidoreductase family.</text>
</comment>